<feature type="region of interest" description="Disordered" evidence="7">
    <location>
        <begin position="144"/>
        <end position="171"/>
    </location>
</feature>
<keyword evidence="4" id="KW-0217">Developmental protein</keyword>
<dbReference type="PANTHER" id="PTHR14482:SF0">
    <property type="entry name" value="PROTEIN CUSTOS"/>
    <property type="match status" value="1"/>
</dbReference>
<evidence type="ECO:0000256" key="6">
    <source>
        <dbReference type="ARBA" id="ARBA00023242"/>
    </source>
</evidence>
<organism evidence="8 9">
    <name type="scientific">Candidula unifasciata</name>
    <dbReference type="NCBI Taxonomy" id="100452"/>
    <lineage>
        <taxon>Eukaryota</taxon>
        <taxon>Metazoa</taxon>
        <taxon>Spiralia</taxon>
        <taxon>Lophotrochozoa</taxon>
        <taxon>Mollusca</taxon>
        <taxon>Gastropoda</taxon>
        <taxon>Heterobranchia</taxon>
        <taxon>Euthyneura</taxon>
        <taxon>Panpulmonata</taxon>
        <taxon>Eupulmonata</taxon>
        <taxon>Stylommatophora</taxon>
        <taxon>Helicina</taxon>
        <taxon>Helicoidea</taxon>
        <taxon>Geomitridae</taxon>
        <taxon>Candidula</taxon>
    </lineage>
</organism>
<dbReference type="Pfam" id="PF23999">
    <property type="entry name" value="CUSTOS"/>
    <property type="match status" value="1"/>
</dbReference>
<protein>
    <recommendedName>
        <fullName evidence="3">Protein CUSTOS</fullName>
    </recommendedName>
</protein>
<evidence type="ECO:0000256" key="3">
    <source>
        <dbReference type="ARBA" id="ARBA00013465"/>
    </source>
</evidence>
<comment type="similarity">
    <text evidence="2">Belongs to the CUSTOS family.</text>
</comment>
<feature type="compositionally biased region" description="Low complexity" evidence="7">
    <location>
        <begin position="1"/>
        <end position="13"/>
    </location>
</feature>
<keyword evidence="6" id="KW-0539">Nucleus</keyword>
<feature type="region of interest" description="Disordered" evidence="7">
    <location>
        <begin position="224"/>
        <end position="263"/>
    </location>
</feature>
<dbReference type="OrthoDB" id="6156183at2759"/>
<feature type="region of interest" description="Disordered" evidence="7">
    <location>
        <begin position="1"/>
        <end position="22"/>
    </location>
</feature>
<feature type="non-terminal residue" evidence="8">
    <location>
        <position position="1"/>
    </location>
</feature>
<dbReference type="GO" id="GO:0016055">
    <property type="term" value="P:Wnt signaling pathway"/>
    <property type="evidence" value="ECO:0007669"/>
    <property type="project" value="UniProtKB-KW"/>
</dbReference>
<evidence type="ECO:0000256" key="7">
    <source>
        <dbReference type="SAM" id="MobiDB-lite"/>
    </source>
</evidence>
<gene>
    <name evidence="8" type="ORF">CUNI_LOCUS11587</name>
</gene>
<accession>A0A8S3ZA26</accession>
<evidence type="ECO:0000256" key="2">
    <source>
        <dbReference type="ARBA" id="ARBA00008632"/>
    </source>
</evidence>
<dbReference type="AlphaFoldDB" id="A0A8S3ZA26"/>
<reference evidence="8" key="1">
    <citation type="submission" date="2021-04" db="EMBL/GenBank/DDBJ databases">
        <authorList>
            <consortium name="Molecular Ecology Group"/>
        </authorList>
    </citation>
    <scope>NUCLEOTIDE SEQUENCE</scope>
</reference>
<feature type="compositionally biased region" description="Polar residues" evidence="7">
    <location>
        <begin position="144"/>
        <end position="157"/>
    </location>
</feature>
<name>A0A8S3ZA26_9EUPU</name>
<keyword evidence="9" id="KW-1185">Reference proteome</keyword>
<evidence type="ECO:0000256" key="4">
    <source>
        <dbReference type="ARBA" id="ARBA00022473"/>
    </source>
</evidence>
<sequence length="263" mass="29673">LNGHKTTISTSSDSSEDEEEARRIREALCDESIYKTKTFGIGTLSELQKSKEAKTHLFSEETKKLKSNRLHNKNDNEEDGILQTTPEFRTFVARQLSQMLDSVLSDTIQEDVWQLPQPQQVANTGIRLFSDSKTFCRLDVNNGADRQQQNPAKTVSETWKHRKHKLSTSSDSSEDEKIKACVFTVTDIRKENEYLAVLETQTTISENTKIGINGNSTWESDASLKPAVNQTSSHNGIGDVSIARKKKKKKKKKKKHADTKNTS</sequence>
<evidence type="ECO:0000256" key="1">
    <source>
        <dbReference type="ARBA" id="ARBA00004259"/>
    </source>
</evidence>
<dbReference type="PANTHER" id="PTHR14482">
    <property type="entry name" value="CHROMOSOME 12 ORF 43 HOMOLOG"/>
    <property type="match status" value="1"/>
</dbReference>
<evidence type="ECO:0000256" key="5">
    <source>
        <dbReference type="ARBA" id="ARBA00022687"/>
    </source>
</evidence>
<evidence type="ECO:0000313" key="9">
    <source>
        <dbReference type="Proteomes" id="UP000678393"/>
    </source>
</evidence>
<feature type="compositionally biased region" description="Basic residues" evidence="7">
    <location>
        <begin position="243"/>
        <end position="257"/>
    </location>
</feature>
<dbReference type="GO" id="GO:0005635">
    <property type="term" value="C:nuclear envelope"/>
    <property type="evidence" value="ECO:0007669"/>
    <property type="project" value="UniProtKB-SubCell"/>
</dbReference>
<dbReference type="InterPro" id="IPR026694">
    <property type="entry name" value="CUSTOS"/>
</dbReference>
<evidence type="ECO:0000313" key="8">
    <source>
        <dbReference type="EMBL" id="CAG5126029.1"/>
    </source>
</evidence>
<comment type="subcellular location">
    <subcellularLocation>
        <location evidence="1">Nucleus envelope</location>
    </subcellularLocation>
</comment>
<keyword evidence="5" id="KW-0879">Wnt signaling pathway</keyword>
<dbReference type="Proteomes" id="UP000678393">
    <property type="component" value="Unassembled WGS sequence"/>
</dbReference>
<proteinExistence type="inferred from homology"/>
<dbReference type="EMBL" id="CAJHNH020002225">
    <property type="protein sequence ID" value="CAG5126029.1"/>
    <property type="molecule type" value="Genomic_DNA"/>
</dbReference>
<comment type="caution">
    <text evidence="8">The sequence shown here is derived from an EMBL/GenBank/DDBJ whole genome shotgun (WGS) entry which is preliminary data.</text>
</comment>